<feature type="domain" description="Glycosyltransferase RgtA/B/C/D-like" evidence="9">
    <location>
        <begin position="69"/>
        <end position="232"/>
    </location>
</feature>
<keyword evidence="5 8" id="KW-0812">Transmembrane</keyword>
<dbReference type="GO" id="GO:0009103">
    <property type="term" value="P:lipopolysaccharide biosynthetic process"/>
    <property type="evidence" value="ECO:0007669"/>
    <property type="project" value="UniProtKB-ARBA"/>
</dbReference>
<evidence type="ECO:0000256" key="6">
    <source>
        <dbReference type="ARBA" id="ARBA00022989"/>
    </source>
</evidence>
<dbReference type="KEGG" id="blq:L21SP5_03033"/>
<dbReference type="PANTHER" id="PTHR33908">
    <property type="entry name" value="MANNOSYLTRANSFERASE YKCB-RELATED"/>
    <property type="match status" value="1"/>
</dbReference>
<dbReference type="GO" id="GO:0016763">
    <property type="term" value="F:pentosyltransferase activity"/>
    <property type="evidence" value="ECO:0007669"/>
    <property type="project" value="TreeGrafter"/>
</dbReference>
<evidence type="ECO:0000259" key="9">
    <source>
        <dbReference type="Pfam" id="PF13231"/>
    </source>
</evidence>
<keyword evidence="2" id="KW-1003">Cell membrane</keyword>
<evidence type="ECO:0000313" key="10">
    <source>
        <dbReference type="EMBL" id="ALO16653.1"/>
    </source>
</evidence>
<protein>
    <submittedName>
        <fullName evidence="10">Putative membrane protein</fullName>
    </submittedName>
</protein>
<feature type="transmembrane region" description="Helical" evidence="8">
    <location>
        <begin position="353"/>
        <end position="373"/>
    </location>
</feature>
<evidence type="ECO:0000256" key="3">
    <source>
        <dbReference type="ARBA" id="ARBA00022676"/>
    </source>
</evidence>
<keyword evidence="3" id="KW-0328">Glycosyltransferase</keyword>
<evidence type="ECO:0000256" key="7">
    <source>
        <dbReference type="ARBA" id="ARBA00023136"/>
    </source>
</evidence>
<dbReference type="OrthoDB" id="5056808at2"/>
<organism evidence="10 11">
    <name type="scientific">Salinivirga cyanobacteriivorans</name>
    <dbReference type="NCBI Taxonomy" id="1307839"/>
    <lineage>
        <taxon>Bacteria</taxon>
        <taxon>Pseudomonadati</taxon>
        <taxon>Bacteroidota</taxon>
        <taxon>Bacteroidia</taxon>
        <taxon>Bacteroidales</taxon>
        <taxon>Salinivirgaceae</taxon>
        <taxon>Salinivirga</taxon>
    </lineage>
</organism>
<dbReference type="Pfam" id="PF13231">
    <property type="entry name" value="PMT_2"/>
    <property type="match status" value="1"/>
</dbReference>
<evidence type="ECO:0000256" key="8">
    <source>
        <dbReference type="SAM" id="Phobius"/>
    </source>
</evidence>
<accession>A0A0S2I342</accession>
<gene>
    <name evidence="10" type="ORF">L21SP5_03033</name>
</gene>
<sequence length="532" mass="61624">MHIKKYFSGNYEQNLSYWLLFLTVIITVLIRFHFLEIPFERDEGSYAYLGQQVLNGKVPYVDFFERKFPVIFYAYAAIVALFGYSLTGVHLGFLVINVISIIVVFLIVKKLFNPLTAWIAASAFTLYSMSPYASGFTAQSEHLVIFFLLLGIWAMVHACDNGKAWLYIASGVAMSLGLLVKQNGIFFILFSVIALVTWLVKQRLSTSQIFKYIIFYAIGGVFPLALVAFVLWMQGAFEEMIYWTIYSSVDYISGSGLDKAFANITYMLKRISQTHLLIWATSLMGLISFWFLRKLLHIKILLTLFVLLSFVSVAPGFRFFGHYWLFIYPAMALLSAMLFYALAIIIRKSKLPLLMAFLLIFAMNIFQNVDYYFTDDINQPVKNTYGSDLFPATKKLSDYLNQQMQKRDQLLVLGFEPQIYVYTRKDAPVRFHFMKLLTKIENKQLYEEYKNAMLDKLYANPPDYIVYMANYMDKDYAKDLKSGLKPLLKKYEQIALVELRKWKVTRFFFNEGSGTIKHGKNYISILSKKSEL</sequence>
<dbReference type="InterPro" id="IPR038731">
    <property type="entry name" value="RgtA/B/C-like"/>
</dbReference>
<proteinExistence type="predicted"/>
<dbReference type="AlphaFoldDB" id="A0A0S2I342"/>
<feature type="transmembrane region" description="Helical" evidence="8">
    <location>
        <begin position="213"/>
        <end position="233"/>
    </location>
</feature>
<evidence type="ECO:0000313" key="11">
    <source>
        <dbReference type="Proteomes" id="UP000064893"/>
    </source>
</evidence>
<feature type="transmembrane region" description="Helical" evidence="8">
    <location>
        <begin position="139"/>
        <end position="157"/>
    </location>
</feature>
<keyword evidence="4" id="KW-0808">Transferase</keyword>
<feature type="transmembrane region" description="Helical" evidence="8">
    <location>
        <begin position="91"/>
        <end position="108"/>
    </location>
</feature>
<feature type="transmembrane region" description="Helical" evidence="8">
    <location>
        <begin position="68"/>
        <end position="85"/>
    </location>
</feature>
<feature type="transmembrane region" description="Helical" evidence="8">
    <location>
        <begin position="115"/>
        <end position="133"/>
    </location>
</feature>
<reference evidence="10 11" key="1">
    <citation type="submission" date="2015-11" db="EMBL/GenBank/DDBJ databases">
        <title>Description and complete genome sequence of a novel strain predominating in hypersaline microbial mats and representing a new family of the Bacteriodetes phylum.</title>
        <authorList>
            <person name="Spring S."/>
            <person name="Bunk B."/>
            <person name="Sproer C."/>
            <person name="Klenk H.-P."/>
        </authorList>
    </citation>
    <scope>NUCLEOTIDE SEQUENCE [LARGE SCALE GENOMIC DNA]</scope>
    <source>
        <strain evidence="10 11">L21-Spi-D4</strain>
    </source>
</reference>
<keyword evidence="11" id="KW-1185">Reference proteome</keyword>
<dbReference type="InterPro" id="IPR050297">
    <property type="entry name" value="LipidA_mod_glycosyltrf_83"/>
</dbReference>
<comment type="subcellular location">
    <subcellularLocation>
        <location evidence="1">Cell membrane</location>
        <topology evidence="1">Multi-pass membrane protein</topology>
    </subcellularLocation>
</comment>
<dbReference type="GO" id="GO:0005886">
    <property type="term" value="C:plasma membrane"/>
    <property type="evidence" value="ECO:0007669"/>
    <property type="project" value="UniProtKB-SubCell"/>
</dbReference>
<keyword evidence="6 8" id="KW-1133">Transmembrane helix</keyword>
<evidence type="ECO:0000256" key="4">
    <source>
        <dbReference type="ARBA" id="ARBA00022679"/>
    </source>
</evidence>
<evidence type="ECO:0000256" key="5">
    <source>
        <dbReference type="ARBA" id="ARBA00022692"/>
    </source>
</evidence>
<keyword evidence="7 8" id="KW-0472">Membrane</keyword>
<dbReference type="EMBL" id="CP013118">
    <property type="protein sequence ID" value="ALO16653.1"/>
    <property type="molecule type" value="Genomic_DNA"/>
</dbReference>
<dbReference type="Proteomes" id="UP000064893">
    <property type="component" value="Chromosome"/>
</dbReference>
<feature type="transmembrane region" description="Helical" evidence="8">
    <location>
        <begin position="276"/>
        <end position="293"/>
    </location>
</feature>
<name>A0A0S2I342_9BACT</name>
<dbReference type="PATRIC" id="fig|1307839.3.peg.3195"/>
<feature type="transmembrane region" description="Helical" evidence="8">
    <location>
        <begin position="326"/>
        <end position="346"/>
    </location>
</feature>
<dbReference type="RefSeq" id="WP_057954008.1">
    <property type="nucleotide sequence ID" value="NZ_CP013118.1"/>
</dbReference>
<feature type="transmembrane region" description="Helical" evidence="8">
    <location>
        <begin position="185"/>
        <end position="201"/>
    </location>
</feature>
<dbReference type="PANTHER" id="PTHR33908:SF11">
    <property type="entry name" value="MEMBRANE PROTEIN"/>
    <property type="match status" value="1"/>
</dbReference>
<dbReference type="STRING" id="1307839.L21SP5_03033"/>
<feature type="transmembrane region" description="Helical" evidence="8">
    <location>
        <begin position="15"/>
        <end position="34"/>
    </location>
</feature>
<feature type="transmembrane region" description="Helical" evidence="8">
    <location>
        <begin position="300"/>
        <end position="320"/>
    </location>
</feature>
<evidence type="ECO:0000256" key="2">
    <source>
        <dbReference type="ARBA" id="ARBA00022475"/>
    </source>
</evidence>
<evidence type="ECO:0000256" key="1">
    <source>
        <dbReference type="ARBA" id="ARBA00004651"/>
    </source>
</evidence>